<dbReference type="InterPro" id="IPR016032">
    <property type="entry name" value="Sig_transdc_resp-reg_C-effctor"/>
</dbReference>
<dbReference type="InterPro" id="IPR036388">
    <property type="entry name" value="WH-like_DNA-bd_sf"/>
</dbReference>
<dbReference type="Gene3D" id="3.40.50.300">
    <property type="entry name" value="P-loop containing nucleotide triphosphate hydrolases"/>
    <property type="match status" value="1"/>
</dbReference>
<dbReference type="PRINTS" id="PR00364">
    <property type="entry name" value="DISEASERSIST"/>
</dbReference>
<dbReference type="EMBL" id="JAGEOJ010000001">
    <property type="protein sequence ID" value="MBO2445895.1"/>
    <property type="molecule type" value="Genomic_DNA"/>
</dbReference>
<dbReference type="Gene3D" id="1.10.10.10">
    <property type="entry name" value="Winged helix-like DNA-binding domain superfamily/Winged helix DNA-binding domain"/>
    <property type="match status" value="1"/>
</dbReference>
<dbReference type="PROSITE" id="PS51755">
    <property type="entry name" value="OMPR_PHOB"/>
    <property type="match status" value="1"/>
</dbReference>
<gene>
    <name evidence="7" type="ORF">J4573_02225</name>
</gene>
<evidence type="ECO:0000259" key="6">
    <source>
        <dbReference type="PROSITE" id="PS51755"/>
    </source>
</evidence>
<dbReference type="GO" id="GO:0043531">
    <property type="term" value="F:ADP binding"/>
    <property type="evidence" value="ECO:0007669"/>
    <property type="project" value="InterPro"/>
</dbReference>
<dbReference type="Pfam" id="PF00931">
    <property type="entry name" value="NB-ARC"/>
    <property type="match status" value="1"/>
</dbReference>
<comment type="similarity">
    <text evidence="1">Belongs to the AfsR/DnrI/RedD regulatory family.</text>
</comment>
<evidence type="ECO:0000256" key="2">
    <source>
        <dbReference type="ARBA" id="ARBA00023015"/>
    </source>
</evidence>
<organism evidence="7 8">
    <name type="scientific">Actinomadura barringtoniae</name>
    <dbReference type="NCBI Taxonomy" id="1427535"/>
    <lineage>
        <taxon>Bacteria</taxon>
        <taxon>Bacillati</taxon>
        <taxon>Actinomycetota</taxon>
        <taxon>Actinomycetes</taxon>
        <taxon>Streptosporangiales</taxon>
        <taxon>Thermomonosporaceae</taxon>
        <taxon>Actinomadura</taxon>
    </lineage>
</organism>
<keyword evidence="4" id="KW-0804">Transcription</keyword>
<dbReference type="FunFam" id="1.25.40.10:FF:000222">
    <property type="entry name" value="SARP family transcriptional regulator"/>
    <property type="match status" value="1"/>
</dbReference>
<reference evidence="7" key="1">
    <citation type="submission" date="2021-03" db="EMBL/GenBank/DDBJ databases">
        <authorList>
            <person name="Kanchanasin P."/>
            <person name="Saeng-In P."/>
            <person name="Phongsopitanun W."/>
            <person name="Yuki M."/>
            <person name="Kudo T."/>
            <person name="Ohkuma M."/>
            <person name="Tanasupawat S."/>
        </authorList>
    </citation>
    <scope>NUCLEOTIDE SEQUENCE</scope>
    <source>
        <strain evidence="7">GKU 128</strain>
    </source>
</reference>
<feature type="DNA-binding region" description="OmpR/PhoB-type" evidence="5">
    <location>
        <begin position="1"/>
        <end position="97"/>
    </location>
</feature>
<proteinExistence type="inferred from homology"/>
<dbReference type="Gene3D" id="1.25.40.10">
    <property type="entry name" value="Tetratricopeptide repeat domain"/>
    <property type="match status" value="2"/>
</dbReference>
<evidence type="ECO:0000256" key="5">
    <source>
        <dbReference type="PROSITE-ProRule" id="PRU01091"/>
    </source>
</evidence>
<dbReference type="SUPFAM" id="SSF52540">
    <property type="entry name" value="P-loop containing nucleoside triphosphate hydrolases"/>
    <property type="match status" value="1"/>
</dbReference>
<evidence type="ECO:0000313" key="8">
    <source>
        <dbReference type="Proteomes" id="UP000669179"/>
    </source>
</evidence>
<dbReference type="InterPro" id="IPR002182">
    <property type="entry name" value="NB-ARC"/>
</dbReference>
<dbReference type="SMART" id="SM00382">
    <property type="entry name" value="AAA"/>
    <property type="match status" value="1"/>
</dbReference>
<evidence type="ECO:0000313" key="7">
    <source>
        <dbReference type="EMBL" id="MBO2445895.1"/>
    </source>
</evidence>
<dbReference type="SMART" id="SM01043">
    <property type="entry name" value="BTAD"/>
    <property type="match status" value="1"/>
</dbReference>
<dbReference type="SUPFAM" id="SSF48452">
    <property type="entry name" value="TPR-like"/>
    <property type="match status" value="2"/>
</dbReference>
<dbReference type="Pfam" id="PF00486">
    <property type="entry name" value="Trans_reg_C"/>
    <property type="match status" value="1"/>
</dbReference>
<dbReference type="Pfam" id="PF03704">
    <property type="entry name" value="BTAD"/>
    <property type="match status" value="1"/>
</dbReference>
<dbReference type="RefSeq" id="WP_208253476.1">
    <property type="nucleotide sequence ID" value="NZ_JAGEOJ010000001.1"/>
</dbReference>
<dbReference type="PANTHER" id="PTHR35807:SF1">
    <property type="entry name" value="TRANSCRIPTIONAL REGULATOR REDD"/>
    <property type="match status" value="1"/>
</dbReference>
<evidence type="ECO:0000256" key="4">
    <source>
        <dbReference type="ARBA" id="ARBA00023163"/>
    </source>
</evidence>
<dbReference type="SMART" id="SM00862">
    <property type="entry name" value="Trans_reg_C"/>
    <property type="match status" value="1"/>
</dbReference>
<evidence type="ECO:0000256" key="3">
    <source>
        <dbReference type="ARBA" id="ARBA00023125"/>
    </source>
</evidence>
<dbReference type="CDD" id="cd15831">
    <property type="entry name" value="BTAD"/>
    <property type="match status" value="1"/>
</dbReference>
<dbReference type="Proteomes" id="UP000669179">
    <property type="component" value="Unassembled WGS sequence"/>
</dbReference>
<dbReference type="InterPro" id="IPR011990">
    <property type="entry name" value="TPR-like_helical_dom_sf"/>
</dbReference>
<dbReference type="InterPro" id="IPR001867">
    <property type="entry name" value="OmpR/PhoB-type_DNA-bd"/>
</dbReference>
<dbReference type="InterPro" id="IPR003593">
    <property type="entry name" value="AAA+_ATPase"/>
</dbReference>
<dbReference type="InterPro" id="IPR027417">
    <property type="entry name" value="P-loop_NTPase"/>
</dbReference>
<dbReference type="InterPro" id="IPR005158">
    <property type="entry name" value="BTAD"/>
</dbReference>
<feature type="domain" description="OmpR/PhoB-type" evidence="6">
    <location>
        <begin position="1"/>
        <end position="97"/>
    </location>
</feature>
<protein>
    <submittedName>
        <fullName evidence="7">Winged helix-turn-helix domain-containing protein</fullName>
    </submittedName>
</protein>
<dbReference type="AlphaFoldDB" id="A0A939P603"/>
<keyword evidence="8" id="KW-1185">Reference proteome</keyword>
<dbReference type="PANTHER" id="PTHR35807">
    <property type="entry name" value="TRANSCRIPTIONAL REGULATOR REDD-RELATED"/>
    <property type="match status" value="1"/>
</dbReference>
<sequence length="980" mass="105646">MAYGDGDSRSFGLLGALEIRLDGRPVTIAAGKARAVVAALLLHANQPVSLETLVDCIWEEPPRSARTVLHSLVLRLRRAFGEHDVIRTQESGYVIQVEPGELDLDRFQALLADAEQARKDEQPAAEHTHLSAALGLWRGPALADIPSESLRIGEAERLQELKFAALSRRIDLDLMLGRYSEIVGELRRLTRAHPLREGLWAQLMRALYGSGRQADALAVYQDVRQELTTELGIEPGSELQELHQAILAGTPDLTSPASEPSIPQLGSWHGLCQLPQVPGDFTGRAHDHDRLVERLSTHQDGGPVVIWGPPGIGKTALAGRVAHSLRPLYPDGQWYIELQASSPTGAVDPAGLLGDLLMASGVPTGAMPGNLQTRASAWRARLADKRVLLVLDDASGIEQITPFLPGTESCAVLITSRSALSALPGSHHHRLEQLDAAESVDMLRLIIGDHRVSAEPQAAQRIAELCAGLPMAVRILGARLTTQPALGLAVLADRLDDERHRLDELSSADLTVRTGLELSYENLDEETRRAFLHMGMLPAGDFTSWTLAALVDRADCQVLIERLTAAGLIDPATTGATGEPRYRPHDLIALYARELAEVADPRLHREALGRLLETLIAIARPMDLEAAQFLEIPPVEESLGTLTLASNAPAAPAMADLGTWVHTERRLLLATIDQACRLGDHRAAALLASLTFPALAAVGGFTHLRHALTTIHDAALKEGDEPVAWRVEYGRAVLALTNDLNEATAAFARCTGAFEQLNQPVELAYSLASLAFARSLQGVFDEESAERAVRIAQTTDRPALMALASRSHADALSAGGQPERARLCYEDALRHASELNAPEVENDILMRYGRCLLAIGDLEGATKACDKATTLIGRQRNDNNFAWCLSLRSQIHLCSGVYQEAARTAEAACTLMDLTGDIRGRATVSLDLGAAQIAAGRSAEAAKVLEMAVPILGNVGAYHAVARAERLLEDAGRQCTPRCA</sequence>
<evidence type="ECO:0000256" key="1">
    <source>
        <dbReference type="ARBA" id="ARBA00005820"/>
    </source>
</evidence>
<name>A0A939P603_9ACTN</name>
<dbReference type="SUPFAM" id="SSF46894">
    <property type="entry name" value="C-terminal effector domain of the bipartite response regulators"/>
    <property type="match status" value="1"/>
</dbReference>
<comment type="caution">
    <text evidence="7">The sequence shown here is derived from an EMBL/GenBank/DDBJ whole genome shotgun (WGS) entry which is preliminary data.</text>
</comment>
<keyword evidence="3 5" id="KW-0238">DNA-binding</keyword>
<dbReference type="InterPro" id="IPR051677">
    <property type="entry name" value="AfsR-DnrI-RedD_regulator"/>
</dbReference>
<accession>A0A939P603</accession>
<keyword evidence="2" id="KW-0805">Transcription regulation</keyword>
<dbReference type="GO" id="GO:0000160">
    <property type="term" value="P:phosphorelay signal transduction system"/>
    <property type="evidence" value="ECO:0007669"/>
    <property type="project" value="InterPro"/>
</dbReference>
<dbReference type="GO" id="GO:0006355">
    <property type="term" value="P:regulation of DNA-templated transcription"/>
    <property type="evidence" value="ECO:0007669"/>
    <property type="project" value="InterPro"/>
</dbReference>
<dbReference type="GO" id="GO:0003677">
    <property type="term" value="F:DNA binding"/>
    <property type="evidence" value="ECO:0007669"/>
    <property type="project" value="UniProtKB-UniRule"/>
</dbReference>